<dbReference type="EMBL" id="JARKIB010000157">
    <property type="protein sequence ID" value="KAJ7730766.1"/>
    <property type="molecule type" value="Genomic_DNA"/>
</dbReference>
<proteinExistence type="predicted"/>
<dbReference type="Gene3D" id="2.40.40.10">
    <property type="entry name" value="RlpA-like domain"/>
    <property type="match status" value="1"/>
</dbReference>
<dbReference type="AlphaFoldDB" id="A0AAD7HXM3"/>
<dbReference type="PANTHER" id="PTHR31836:SF21">
    <property type="entry name" value="EXPANSIN-LIKE PROTEIN 7"/>
    <property type="match status" value="1"/>
</dbReference>
<keyword evidence="4" id="KW-1185">Reference proteome</keyword>
<dbReference type="Proteomes" id="UP001215598">
    <property type="component" value="Unassembled WGS sequence"/>
</dbReference>
<evidence type="ECO:0000256" key="1">
    <source>
        <dbReference type="ARBA" id="ARBA00022729"/>
    </source>
</evidence>
<evidence type="ECO:0000313" key="4">
    <source>
        <dbReference type="Proteomes" id="UP001215598"/>
    </source>
</evidence>
<sequence>ATPFAPGGLPGACGFAIQDTDFVAALSPANFAGGDHCGTVFTVESTGTSVTVKVGDECVECSGNGLDLTISAFEVLAPLSAGEVEVTYA</sequence>
<dbReference type="InterPro" id="IPR009009">
    <property type="entry name" value="RlpA-like_DPBB"/>
</dbReference>
<accession>A0AAD7HXM3</accession>
<reference evidence="3" key="1">
    <citation type="submission" date="2023-03" db="EMBL/GenBank/DDBJ databases">
        <title>Massive genome expansion in bonnet fungi (Mycena s.s.) driven by repeated elements and novel gene families across ecological guilds.</title>
        <authorList>
            <consortium name="Lawrence Berkeley National Laboratory"/>
            <person name="Harder C.B."/>
            <person name="Miyauchi S."/>
            <person name="Viragh M."/>
            <person name="Kuo A."/>
            <person name="Thoen E."/>
            <person name="Andreopoulos B."/>
            <person name="Lu D."/>
            <person name="Skrede I."/>
            <person name="Drula E."/>
            <person name="Henrissat B."/>
            <person name="Morin E."/>
            <person name="Kohler A."/>
            <person name="Barry K."/>
            <person name="LaButti K."/>
            <person name="Morin E."/>
            <person name="Salamov A."/>
            <person name="Lipzen A."/>
            <person name="Mereny Z."/>
            <person name="Hegedus B."/>
            <person name="Baldrian P."/>
            <person name="Stursova M."/>
            <person name="Weitz H."/>
            <person name="Taylor A."/>
            <person name="Grigoriev I.V."/>
            <person name="Nagy L.G."/>
            <person name="Martin F."/>
            <person name="Kauserud H."/>
        </authorList>
    </citation>
    <scope>NUCLEOTIDE SEQUENCE</scope>
    <source>
        <strain evidence="3">CBHHK182m</strain>
    </source>
</reference>
<dbReference type="Pfam" id="PF03330">
    <property type="entry name" value="DPBB_1"/>
    <property type="match status" value="1"/>
</dbReference>
<feature type="domain" description="RlpA-like protein double-psi beta-barrel" evidence="2">
    <location>
        <begin position="38"/>
        <end position="88"/>
    </location>
</feature>
<feature type="non-terminal residue" evidence="3">
    <location>
        <position position="89"/>
    </location>
</feature>
<organism evidence="3 4">
    <name type="scientific">Mycena metata</name>
    <dbReference type="NCBI Taxonomy" id="1033252"/>
    <lineage>
        <taxon>Eukaryota</taxon>
        <taxon>Fungi</taxon>
        <taxon>Dikarya</taxon>
        <taxon>Basidiomycota</taxon>
        <taxon>Agaricomycotina</taxon>
        <taxon>Agaricomycetes</taxon>
        <taxon>Agaricomycetidae</taxon>
        <taxon>Agaricales</taxon>
        <taxon>Marasmiineae</taxon>
        <taxon>Mycenaceae</taxon>
        <taxon>Mycena</taxon>
    </lineage>
</organism>
<dbReference type="SUPFAM" id="SSF50685">
    <property type="entry name" value="Barwin-like endoglucanases"/>
    <property type="match status" value="1"/>
</dbReference>
<dbReference type="InterPro" id="IPR036908">
    <property type="entry name" value="RlpA-like_sf"/>
</dbReference>
<evidence type="ECO:0000313" key="3">
    <source>
        <dbReference type="EMBL" id="KAJ7730766.1"/>
    </source>
</evidence>
<dbReference type="InterPro" id="IPR051477">
    <property type="entry name" value="Expansin_CellWall"/>
</dbReference>
<gene>
    <name evidence="3" type="ORF">B0H16DRAFT_1270664</name>
</gene>
<feature type="non-terminal residue" evidence="3">
    <location>
        <position position="1"/>
    </location>
</feature>
<evidence type="ECO:0000259" key="2">
    <source>
        <dbReference type="Pfam" id="PF03330"/>
    </source>
</evidence>
<comment type="caution">
    <text evidence="3">The sequence shown here is derived from an EMBL/GenBank/DDBJ whole genome shotgun (WGS) entry which is preliminary data.</text>
</comment>
<dbReference type="CDD" id="cd22191">
    <property type="entry name" value="DPBB_RlpA_EXP_N-like"/>
    <property type="match status" value="1"/>
</dbReference>
<protein>
    <submittedName>
        <fullName evidence="3">RlpA-like double-psi beta-barrel-protein domain-containing protein-containing protein</fullName>
    </submittedName>
</protein>
<dbReference type="PANTHER" id="PTHR31836">
    <property type="match status" value="1"/>
</dbReference>
<keyword evidence="1" id="KW-0732">Signal</keyword>
<name>A0AAD7HXM3_9AGAR</name>